<evidence type="ECO:0000313" key="2">
    <source>
        <dbReference type="EMBL" id="KAK0746993.1"/>
    </source>
</evidence>
<dbReference type="InterPro" id="IPR010730">
    <property type="entry name" value="HET"/>
</dbReference>
<dbReference type="PANTHER" id="PTHR24148">
    <property type="entry name" value="ANKYRIN REPEAT DOMAIN-CONTAINING PROTEIN 39 HOMOLOG-RELATED"/>
    <property type="match status" value="1"/>
</dbReference>
<dbReference type="EMBL" id="JAUKUD010000004">
    <property type="protein sequence ID" value="KAK0746993.1"/>
    <property type="molecule type" value="Genomic_DNA"/>
</dbReference>
<feature type="domain" description="Heterokaryon incompatibility" evidence="1">
    <location>
        <begin position="60"/>
        <end position="155"/>
    </location>
</feature>
<proteinExistence type="predicted"/>
<dbReference type="PANTHER" id="PTHR24148:SF73">
    <property type="entry name" value="HET DOMAIN PROTEIN (AFU_ORTHOLOGUE AFUA_8G01020)"/>
    <property type="match status" value="1"/>
</dbReference>
<reference evidence="2" key="1">
    <citation type="submission" date="2023-06" db="EMBL/GenBank/DDBJ databases">
        <title>Genome-scale phylogeny and comparative genomics of the fungal order Sordariales.</title>
        <authorList>
            <consortium name="Lawrence Berkeley National Laboratory"/>
            <person name="Hensen N."/>
            <person name="Bonometti L."/>
            <person name="Westerberg I."/>
            <person name="Brannstrom I.O."/>
            <person name="Guillou S."/>
            <person name="Cros-Aarteil S."/>
            <person name="Calhoun S."/>
            <person name="Haridas S."/>
            <person name="Kuo A."/>
            <person name="Mondo S."/>
            <person name="Pangilinan J."/>
            <person name="Riley R."/>
            <person name="LaButti K."/>
            <person name="Andreopoulos B."/>
            <person name="Lipzen A."/>
            <person name="Chen C."/>
            <person name="Yanf M."/>
            <person name="Daum C."/>
            <person name="Ng V."/>
            <person name="Clum A."/>
            <person name="Steindorff A."/>
            <person name="Ohm R."/>
            <person name="Martin F."/>
            <person name="Silar P."/>
            <person name="Natvig D."/>
            <person name="Lalanne C."/>
            <person name="Gautier V."/>
            <person name="Ament-velasquez S.L."/>
            <person name="Kruys A."/>
            <person name="Hutchinson M.I."/>
            <person name="Powell A.J."/>
            <person name="Barry K."/>
            <person name="Miller A.N."/>
            <person name="Grigoriev I.V."/>
            <person name="Debuchy R."/>
            <person name="Gladieux P."/>
            <person name="Thoren M.H."/>
            <person name="Johannesson H."/>
        </authorList>
    </citation>
    <scope>NUCLEOTIDE SEQUENCE</scope>
    <source>
        <strain evidence="2">SMH3187-1</strain>
    </source>
</reference>
<protein>
    <submittedName>
        <fullName evidence="2">Heterokaryon incompatibility protein-domain-containing protein</fullName>
    </submittedName>
</protein>
<name>A0AA40EWS5_9PEZI</name>
<evidence type="ECO:0000259" key="1">
    <source>
        <dbReference type="Pfam" id="PF06985"/>
    </source>
</evidence>
<dbReference type="AlphaFoldDB" id="A0AA40EWS5"/>
<comment type="caution">
    <text evidence="2">The sequence shown here is derived from an EMBL/GenBank/DDBJ whole genome shotgun (WGS) entry which is preliminary data.</text>
</comment>
<keyword evidence="3" id="KW-1185">Reference proteome</keyword>
<organism evidence="2 3">
    <name type="scientific">Schizothecium vesticola</name>
    <dbReference type="NCBI Taxonomy" id="314040"/>
    <lineage>
        <taxon>Eukaryota</taxon>
        <taxon>Fungi</taxon>
        <taxon>Dikarya</taxon>
        <taxon>Ascomycota</taxon>
        <taxon>Pezizomycotina</taxon>
        <taxon>Sordariomycetes</taxon>
        <taxon>Sordariomycetidae</taxon>
        <taxon>Sordariales</taxon>
        <taxon>Schizotheciaceae</taxon>
        <taxon>Schizothecium</taxon>
    </lineage>
</organism>
<dbReference type="InterPro" id="IPR052895">
    <property type="entry name" value="HetReg/Transcr_Mod"/>
</dbReference>
<dbReference type="Proteomes" id="UP001172155">
    <property type="component" value="Unassembled WGS sequence"/>
</dbReference>
<feature type="non-terminal residue" evidence="2">
    <location>
        <position position="157"/>
    </location>
</feature>
<dbReference type="Pfam" id="PF06985">
    <property type="entry name" value="HET"/>
    <property type="match status" value="1"/>
</dbReference>
<gene>
    <name evidence="2" type="ORF">B0T18DRAFT_324931</name>
</gene>
<evidence type="ECO:0000313" key="3">
    <source>
        <dbReference type="Proteomes" id="UP001172155"/>
    </source>
</evidence>
<accession>A0AA40EWS5</accession>
<sequence length="157" mass="17629">MVTYQYQPLERTDDGDEIRVLRLHPCLPGAPLTGSLIPHLLPFEQPESGNPRPSDNTNSYEAVSYHWGSDSTLPFNLLLTSSPTTLPTSSTPHIPLTPSQHDLLRQFALPHRPRTLWIDGLCIQQSNPAEKEQQIKLMRRIYHSAARVLVYLGPAAD</sequence>